<keyword evidence="5" id="KW-1185">Reference proteome</keyword>
<sequence length="427" mass="45071">MKTKTTVDEALARLGRAIDRPWDNGTLPSYADREPPLARFLNRWTKPADQHSGGRPEYTRVTTPSPAPSPTPSPTRRPERDSSAFTGVLPDVRPTRRSIAPAALSGTAQARAAVAAHSPDATDTSPDLVPAYPTRDPDALGQPEPPAGEPSSRSRHSSSTSVPTDRFPALTAADLGLPSPGNTHHPRTPHPFDGDRLDHLDPAPSHIPATSTSRDWAPGDRTSRDPEFDLDPESDMDAPQPQRPRTPFARVPRLAAIVAVVAGALLAGLLLLPGKPTAAEPPASAPPAVEQPARTITVDIQGKVAKPGVRDLPAGSRVIDAIEAAGGALRGANTSSLNLARPLADGEQIHVGTPPPDADPAAPPRTNLNTAPVHQLDALPGVGIVTAQRIVEFRNRNGTFTSVDQLREIEGIGPSRFAKLKDLVTVH</sequence>
<organism evidence="4 5">
    <name type="scientific">Actinokineospora guangxiensis</name>
    <dbReference type="NCBI Taxonomy" id="1490288"/>
    <lineage>
        <taxon>Bacteria</taxon>
        <taxon>Bacillati</taxon>
        <taxon>Actinomycetota</taxon>
        <taxon>Actinomycetes</taxon>
        <taxon>Pseudonocardiales</taxon>
        <taxon>Pseudonocardiaceae</taxon>
        <taxon>Actinokineospora</taxon>
    </lineage>
</organism>
<keyword evidence="2" id="KW-0812">Transmembrane</keyword>
<proteinExistence type="predicted"/>
<dbReference type="RefSeq" id="WP_378246520.1">
    <property type="nucleotide sequence ID" value="NZ_JBHSKF010000004.1"/>
</dbReference>
<dbReference type="Pfam" id="PF12836">
    <property type="entry name" value="HHH_3"/>
    <property type="match status" value="1"/>
</dbReference>
<dbReference type="Gene3D" id="1.10.150.320">
    <property type="entry name" value="Photosystem II 12 kDa extrinsic protein"/>
    <property type="match status" value="1"/>
</dbReference>
<dbReference type="PANTHER" id="PTHR21180:SF32">
    <property type="entry name" value="ENDONUCLEASE_EXONUCLEASE_PHOSPHATASE FAMILY DOMAIN-CONTAINING PROTEIN 1"/>
    <property type="match status" value="1"/>
</dbReference>
<feature type="compositionally biased region" description="Basic and acidic residues" evidence="1">
    <location>
        <begin position="190"/>
        <end position="201"/>
    </location>
</feature>
<evidence type="ECO:0000256" key="1">
    <source>
        <dbReference type="SAM" id="MobiDB-lite"/>
    </source>
</evidence>
<dbReference type="SMART" id="SM00278">
    <property type="entry name" value="HhH1"/>
    <property type="match status" value="2"/>
</dbReference>
<dbReference type="InterPro" id="IPR019554">
    <property type="entry name" value="Soluble_ligand-bd"/>
</dbReference>
<evidence type="ECO:0000256" key="2">
    <source>
        <dbReference type="SAM" id="Phobius"/>
    </source>
</evidence>
<dbReference type="EMBL" id="JBHSKF010000004">
    <property type="protein sequence ID" value="MFC5287487.1"/>
    <property type="molecule type" value="Genomic_DNA"/>
</dbReference>
<feature type="transmembrane region" description="Helical" evidence="2">
    <location>
        <begin position="251"/>
        <end position="272"/>
    </location>
</feature>
<dbReference type="Proteomes" id="UP001596157">
    <property type="component" value="Unassembled WGS sequence"/>
</dbReference>
<evidence type="ECO:0000313" key="4">
    <source>
        <dbReference type="EMBL" id="MFC5287487.1"/>
    </source>
</evidence>
<dbReference type="Pfam" id="PF10531">
    <property type="entry name" value="SLBB"/>
    <property type="match status" value="1"/>
</dbReference>
<feature type="domain" description="Helix-hairpin-helix DNA-binding motif class 1" evidence="3">
    <location>
        <begin position="374"/>
        <end position="393"/>
    </location>
</feature>
<feature type="compositionally biased region" description="Pro residues" evidence="1">
    <location>
        <begin position="65"/>
        <end position="75"/>
    </location>
</feature>
<feature type="compositionally biased region" description="Basic and acidic residues" evidence="1">
    <location>
        <begin position="46"/>
        <end position="58"/>
    </location>
</feature>
<dbReference type="PANTHER" id="PTHR21180">
    <property type="entry name" value="ENDONUCLEASE/EXONUCLEASE/PHOSPHATASE FAMILY DOMAIN-CONTAINING PROTEIN 1"/>
    <property type="match status" value="1"/>
</dbReference>
<evidence type="ECO:0000259" key="3">
    <source>
        <dbReference type="SMART" id="SM00278"/>
    </source>
</evidence>
<reference evidence="5" key="1">
    <citation type="journal article" date="2019" name="Int. J. Syst. Evol. Microbiol.">
        <title>The Global Catalogue of Microorganisms (GCM) 10K type strain sequencing project: providing services to taxonomists for standard genome sequencing and annotation.</title>
        <authorList>
            <consortium name="The Broad Institute Genomics Platform"/>
            <consortium name="The Broad Institute Genome Sequencing Center for Infectious Disease"/>
            <person name="Wu L."/>
            <person name="Ma J."/>
        </authorList>
    </citation>
    <scope>NUCLEOTIDE SEQUENCE [LARGE SCALE GENOMIC DNA]</scope>
    <source>
        <strain evidence="5">CCUG 59778</strain>
    </source>
</reference>
<dbReference type="InterPro" id="IPR003583">
    <property type="entry name" value="Hlx-hairpin-Hlx_DNA-bd_motif"/>
</dbReference>
<feature type="domain" description="Helix-hairpin-helix DNA-binding motif class 1" evidence="3">
    <location>
        <begin position="404"/>
        <end position="423"/>
    </location>
</feature>
<dbReference type="Gene3D" id="3.10.560.10">
    <property type="entry name" value="Outer membrane lipoprotein wza domain like"/>
    <property type="match status" value="1"/>
</dbReference>
<comment type="caution">
    <text evidence="4">The sequence shown here is derived from an EMBL/GenBank/DDBJ whole genome shotgun (WGS) entry which is preliminary data.</text>
</comment>
<keyword evidence="2" id="KW-0472">Membrane</keyword>
<dbReference type="SUPFAM" id="SSF47781">
    <property type="entry name" value="RuvA domain 2-like"/>
    <property type="match status" value="1"/>
</dbReference>
<accession>A0ABW0EJB5</accession>
<name>A0ABW0EJB5_9PSEU</name>
<dbReference type="InterPro" id="IPR051675">
    <property type="entry name" value="Endo/Exo/Phosphatase_dom_1"/>
</dbReference>
<gene>
    <name evidence="4" type="ORF">ACFPM7_10535</name>
</gene>
<evidence type="ECO:0000313" key="5">
    <source>
        <dbReference type="Proteomes" id="UP001596157"/>
    </source>
</evidence>
<keyword evidence="2" id="KW-1133">Transmembrane helix</keyword>
<dbReference type="InterPro" id="IPR010994">
    <property type="entry name" value="RuvA_2-like"/>
</dbReference>
<feature type="compositionally biased region" description="Basic and acidic residues" evidence="1">
    <location>
        <begin position="217"/>
        <end position="227"/>
    </location>
</feature>
<protein>
    <submittedName>
        <fullName evidence="4">Helix-hairpin-helix domain-containing protein</fullName>
    </submittedName>
</protein>
<feature type="region of interest" description="Disordered" evidence="1">
    <location>
        <begin position="42"/>
        <end position="247"/>
    </location>
</feature>